<name>A0AAE0NQK7_9PEZI</name>
<comment type="caution">
    <text evidence="2">The sequence shown here is derived from an EMBL/GenBank/DDBJ whole genome shotgun (WGS) entry which is preliminary data.</text>
</comment>
<accession>A0AAE0NQK7</accession>
<reference evidence="2" key="1">
    <citation type="journal article" date="2023" name="Mol. Phylogenet. Evol.">
        <title>Genome-scale phylogeny and comparative genomics of the fungal order Sordariales.</title>
        <authorList>
            <person name="Hensen N."/>
            <person name="Bonometti L."/>
            <person name="Westerberg I."/>
            <person name="Brannstrom I.O."/>
            <person name="Guillou S."/>
            <person name="Cros-Aarteil S."/>
            <person name="Calhoun S."/>
            <person name="Haridas S."/>
            <person name="Kuo A."/>
            <person name="Mondo S."/>
            <person name="Pangilinan J."/>
            <person name="Riley R."/>
            <person name="LaButti K."/>
            <person name="Andreopoulos B."/>
            <person name="Lipzen A."/>
            <person name="Chen C."/>
            <person name="Yan M."/>
            <person name="Daum C."/>
            <person name="Ng V."/>
            <person name="Clum A."/>
            <person name="Steindorff A."/>
            <person name="Ohm R.A."/>
            <person name="Martin F."/>
            <person name="Silar P."/>
            <person name="Natvig D.O."/>
            <person name="Lalanne C."/>
            <person name="Gautier V."/>
            <person name="Ament-Velasquez S.L."/>
            <person name="Kruys A."/>
            <person name="Hutchinson M.I."/>
            <person name="Powell A.J."/>
            <person name="Barry K."/>
            <person name="Miller A.N."/>
            <person name="Grigoriev I.V."/>
            <person name="Debuchy R."/>
            <person name="Gladieux P."/>
            <person name="Hiltunen Thoren M."/>
            <person name="Johannesson H."/>
        </authorList>
    </citation>
    <scope>NUCLEOTIDE SEQUENCE</scope>
    <source>
        <strain evidence="2">CBS 232.78</strain>
    </source>
</reference>
<dbReference type="Proteomes" id="UP001285441">
    <property type="component" value="Unassembled WGS sequence"/>
</dbReference>
<dbReference type="EMBL" id="JAULSW010000004">
    <property type="protein sequence ID" value="KAK3385902.1"/>
    <property type="molecule type" value="Genomic_DNA"/>
</dbReference>
<evidence type="ECO:0000256" key="1">
    <source>
        <dbReference type="SAM" id="MobiDB-lite"/>
    </source>
</evidence>
<feature type="compositionally biased region" description="Basic and acidic residues" evidence="1">
    <location>
        <begin position="257"/>
        <end position="271"/>
    </location>
</feature>
<feature type="compositionally biased region" description="Polar residues" evidence="1">
    <location>
        <begin position="149"/>
        <end position="165"/>
    </location>
</feature>
<evidence type="ECO:0000313" key="2">
    <source>
        <dbReference type="EMBL" id="KAK3385902.1"/>
    </source>
</evidence>
<dbReference type="AlphaFoldDB" id="A0AAE0NQK7"/>
<gene>
    <name evidence="2" type="ORF">B0H63DRAFT_189104</name>
</gene>
<organism evidence="2 3">
    <name type="scientific">Podospora didyma</name>
    <dbReference type="NCBI Taxonomy" id="330526"/>
    <lineage>
        <taxon>Eukaryota</taxon>
        <taxon>Fungi</taxon>
        <taxon>Dikarya</taxon>
        <taxon>Ascomycota</taxon>
        <taxon>Pezizomycotina</taxon>
        <taxon>Sordariomycetes</taxon>
        <taxon>Sordariomycetidae</taxon>
        <taxon>Sordariales</taxon>
        <taxon>Podosporaceae</taxon>
        <taxon>Podospora</taxon>
    </lineage>
</organism>
<sequence length="343" mass="37473">MPRTLTTADIAFLLCTSLQQQHKISPAFRLSLTTNYGLCLDLRADEPIALSLQPPRRHPPLDPDLTPRLTNRARFIPPPPSDYYYHHHHDAEITSSGSIDAILLSPTTPSGSSFSLPSTPLFLPPQSSSAATNNTIAPPQSPEVECPALTSTSHGNCTNSTTTGTAKRDGYKYRVQRSSKGGGGGGGYYLWYISGWAGNPPVGSRHVRDEDIEARYSSEWFDAFLDWTERAERAAAAAAASEDHGRHHQQGQGGNSPDEKERKEVERERGSAAHGRGHHHGHPFADEGEGMLWMVEGLLLVCWLALQTDVAAVEYQPEDEVWVLEKGNIGGVVEGFLDAMRGE</sequence>
<evidence type="ECO:0000313" key="3">
    <source>
        <dbReference type="Proteomes" id="UP001285441"/>
    </source>
</evidence>
<feature type="region of interest" description="Disordered" evidence="1">
    <location>
        <begin position="235"/>
        <end position="283"/>
    </location>
</feature>
<protein>
    <submittedName>
        <fullName evidence="2">Uncharacterized protein</fullName>
    </submittedName>
</protein>
<reference evidence="2" key="2">
    <citation type="submission" date="2023-06" db="EMBL/GenBank/DDBJ databases">
        <authorList>
            <consortium name="Lawrence Berkeley National Laboratory"/>
            <person name="Haridas S."/>
            <person name="Hensen N."/>
            <person name="Bonometti L."/>
            <person name="Westerberg I."/>
            <person name="Brannstrom I.O."/>
            <person name="Guillou S."/>
            <person name="Cros-Aarteil S."/>
            <person name="Calhoun S."/>
            <person name="Kuo A."/>
            <person name="Mondo S."/>
            <person name="Pangilinan J."/>
            <person name="Riley R."/>
            <person name="LaButti K."/>
            <person name="Andreopoulos B."/>
            <person name="Lipzen A."/>
            <person name="Chen C."/>
            <person name="Yanf M."/>
            <person name="Daum C."/>
            <person name="Ng V."/>
            <person name="Clum A."/>
            <person name="Steindorff A."/>
            <person name="Ohm R."/>
            <person name="Martin F."/>
            <person name="Silar P."/>
            <person name="Natvig D."/>
            <person name="Lalanne C."/>
            <person name="Gautier V."/>
            <person name="Ament-velasquez S.L."/>
            <person name="Kruys A."/>
            <person name="Hutchinson M.I."/>
            <person name="Powell A.J."/>
            <person name="Barry K."/>
            <person name="Miller A.N."/>
            <person name="Grigoriev I.V."/>
            <person name="Debuchy R."/>
            <person name="Gladieux P."/>
            <person name="Thoren M.H."/>
            <person name="Johannesson H."/>
        </authorList>
    </citation>
    <scope>NUCLEOTIDE SEQUENCE</scope>
    <source>
        <strain evidence="2">CBS 232.78</strain>
    </source>
</reference>
<proteinExistence type="predicted"/>
<feature type="region of interest" description="Disordered" evidence="1">
    <location>
        <begin position="147"/>
        <end position="166"/>
    </location>
</feature>
<keyword evidence="3" id="KW-1185">Reference proteome</keyword>